<dbReference type="GO" id="GO:0005829">
    <property type="term" value="C:cytosol"/>
    <property type="evidence" value="ECO:0007669"/>
    <property type="project" value="TreeGrafter"/>
</dbReference>
<dbReference type="Pfam" id="PF00814">
    <property type="entry name" value="TsaD"/>
    <property type="match status" value="1"/>
</dbReference>
<feature type="region of interest" description="Disordered" evidence="1">
    <location>
        <begin position="229"/>
        <end position="250"/>
    </location>
</feature>
<dbReference type="SUPFAM" id="SSF53067">
    <property type="entry name" value="Actin-like ATPase domain"/>
    <property type="match status" value="2"/>
</dbReference>
<evidence type="ECO:0000313" key="3">
    <source>
        <dbReference type="EMBL" id="SKA20925.1"/>
    </source>
</evidence>
<organism evidence="3 4">
    <name type="scientific">Carboxydocella sporoproducens DSM 16521</name>
    <dbReference type="NCBI Taxonomy" id="1121270"/>
    <lineage>
        <taxon>Bacteria</taxon>
        <taxon>Bacillati</taxon>
        <taxon>Bacillota</taxon>
        <taxon>Clostridia</taxon>
        <taxon>Eubacteriales</taxon>
        <taxon>Clostridiales Family XVI. Incertae Sedis</taxon>
        <taxon>Carboxydocella</taxon>
    </lineage>
</organism>
<feature type="compositionally biased region" description="Basic and acidic residues" evidence="1">
    <location>
        <begin position="229"/>
        <end position="239"/>
    </location>
</feature>
<keyword evidence="4" id="KW-1185">Reference proteome</keyword>
<dbReference type="OrthoDB" id="9784166at2"/>
<accession>A0A1T4RYB5</accession>
<dbReference type="PANTHER" id="PTHR11735:SF11">
    <property type="entry name" value="TRNA THREONYLCARBAMOYLADENOSINE BIOSYNTHESIS PROTEIN TSAB"/>
    <property type="match status" value="1"/>
</dbReference>
<feature type="domain" description="Gcp-like" evidence="2">
    <location>
        <begin position="34"/>
        <end position="228"/>
    </location>
</feature>
<dbReference type="InterPro" id="IPR043129">
    <property type="entry name" value="ATPase_NBD"/>
</dbReference>
<dbReference type="AlphaFoldDB" id="A0A1T4RYB5"/>
<dbReference type="InterPro" id="IPR000905">
    <property type="entry name" value="Gcp-like_dom"/>
</dbReference>
<dbReference type="EMBL" id="FUXM01000038">
    <property type="protein sequence ID" value="SKA20925.1"/>
    <property type="molecule type" value="Genomic_DNA"/>
</dbReference>
<dbReference type="PANTHER" id="PTHR11735">
    <property type="entry name" value="TRNA N6-ADENOSINE THREONYLCARBAMOYLTRANSFERASE"/>
    <property type="match status" value="1"/>
</dbReference>
<dbReference type="RefSeq" id="WP_078666335.1">
    <property type="nucleotide sequence ID" value="NZ_FUXM01000038.1"/>
</dbReference>
<sequence length="250" mass="27732">MVLLAIDTATRVAGVALRNEERLLLEKFVNLRLTHSQTLLPAIDQLLREAELTPRQLTALAVTHGPGSFTGLRIGLATVRTLAQVLAIPVLPVSTLDVLAANYWGGQGWVCPLLDARKNQTYTALYRLTGGEPVRQTPYQALTLEELVEQLDATEGMIYLVGDGVAVFGRELQAKLGERVVLTPEPQRWPRAAWLAELAWQRLQAGEGLEWSRVEPMYLRQSEAEETWARRQGGRDRENVASTANDPGRC</sequence>
<evidence type="ECO:0000259" key="2">
    <source>
        <dbReference type="Pfam" id="PF00814"/>
    </source>
</evidence>
<proteinExistence type="predicted"/>
<dbReference type="InterPro" id="IPR022496">
    <property type="entry name" value="T6A_TsaB"/>
</dbReference>
<gene>
    <name evidence="3" type="ORF">SAMN02745885_02338</name>
</gene>
<dbReference type="Proteomes" id="UP000189933">
    <property type="component" value="Unassembled WGS sequence"/>
</dbReference>
<dbReference type="NCBIfam" id="TIGR03725">
    <property type="entry name" value="T6A_YeaZ"/>
    <property type="match status" value="1"/>
</dbReference>
<evidence type="ECO:0000313" key="4">
    <source>
        <dbReference type="Proteomes" id="UP000189933"/>
    </source>
</evidence>
<dbReference type="CDD" id="cd24032">
    <property type="entry name" value="ASKHA_NBD_TsaB"/>
    <property type="match status" value="1"/>
</dbReference>
<evidence type="ECO:0000256" key="1">
    <source>
        <dbReference type="SAM" id="MobiDB-lite"/>
    </source>
</evidence>
<name>A0A1T4RYB5_9FIRM</name>
<protein>
    <submittedName>
        <fullName evidence="3">tRNA threonylcarbamoyladenosine biosynthesis protein TsaB</fullName>
    </submittedName>
</protein>
<feature type="compositionally biased region" description="Polar residues" evidence="1">
    <location>
        <begin position="240"/>
        <end position="250"/>
    </location>
</feature>
<dbReference type="GO" id="GO:0002949">
    <property type="term" value="P:tRNA threonylcarbamoyladenosine modification"/>
    <property type="evidence" value="ECO:0007669"/>
    <property type="project" value="InterPro"/>
</dbReference>
<reference evidence="4" key="1">
    <citation type="submission" date="2017-02" db="EMBL/GenBank/DDBJ databases">
        <authorList>
            <person name="Varghese N."/>
            <person name="Submissions S."/>
        </authorList>
    </citation>
    <scope>NUCLEOTIDE SEQUENCE [LARGE SCALE GENOMIC DNA]</scope>
    <source>
        <strain evidence="4">DSM 16521</strain>
    </source>
</reference>
<dbReference type="Gene3D" id="3.30.420.40">
    <property type="match status" value="2"/>
</dbReference>